<dbReference type="GO" id="GO:0005886">
    <property type="term" value="C:plasma membrane"/>
    <property type="evidence" value="ECO:0007669"/>
    <property type="project" value="UniProtKB-SubCell"/>
</dbReference>
<evidence type="ECO:0000256" key="2">
    <source>
        <dbReference type="ARBA" id="ARBA00004651"/>
    </source>
</evidence>
<reference evidence="11 12" key="1">
    <citation type="submission" date="2019-05" db="EMBL/GenBank/DDBJ databases">
        <title>Verrucobacter flavum gen. nov., sp. nov. a new member of the family Verrucomicrobiaceae.</title>
        <authorList>
            <person name="Szuroczki S."/>
            <person name="Abbaszade G."/>
            <person name="Szabo A."/>
            <person name="Felfoldi T."/>
            <person name="Schumann P."/>
            <person name="Boka K."/>
            <person name="Keki Z."/>
            <person name="Toumi M."/>
            <person name="Toth E."/>
        </authorList>
    </citation>
    <scope>NUCLEOTIDE SEQUENCE [LARGE SCALE GENOMIC DNA]</scope>
    <source>
        <strain evidence="11 12">MG-N-17</strain>
    </source>
</reference>
<evidence type="ECO:0000313" key="12">
    <source>
        <dbReference type="Proteomes" id="UP000306196"/>
    </source>
</evidence>
<dbReference type="GO" id="GO:0034257">
    <property type="term" value="F:nicotinamide riboside transmembrane transporter activity"/>
    <property type="evidence" value="ECO:0007669"/>
    <property type="project" value="InterPro"/>
</dbReference>
<evidence type="ECO:0000256" key="10">
    <source>
        <dbReference type="SAM" id="Phobius"/>
    </source>
</evidence>
<name>A0A5R8KF85_9BACT</name>
<comment type="similarity">
    <text evidence="3">Belongs to the nicotinamide ribonucleoside (NR) uptake permease (TC 4.B.1) family.</text>
</comment>
<dbReference type="RefSeq" id="WP_138085799.1">
    <property type="nucleotide sequence ID" value="NZ_VAUV01000006.1"/>
</dbReference>
<dbReference type="AlphaFoldDB" id="A0A5R8KF85"/>
<proteinExistence type="inferred from homology"/>
<keyword evidence="7 10" id="KW-0812">Transmembrane</keyword>
<keyword evidence="6" id="KW-1003">Cell membrane</keyword>
<dbReference type="Proteomes" id="UP000306196">
    <property type="component" value="Unassembled WGS sequence"/>
</dbReference>
<gene>
    <name evidence="11" type="ORF">FEM03_08605</name>
</gene>
<dbReference type="PANTHER" id="PTHR36122:SF2">
    <property type="entry name" value="NICOTINAMIDE RIBOSIDE TRANSPORTER PNUC"/>
    <property type="match status" value="1"/>
</dbReference>
<protein>
    <recommendedName>
        <fullName evidence="4">Nicotinamide riboside transporter PnuC</fullName>
    </recommendedName>
</protein>
<feature type="transmembrane region" description="Helical" evidence="10">
    <location>
        <begin position="51"/>
        <end position="68"/>
    </location>
</feature>
<dbReference type="OrthoDB" id="9791248at2"/>
<keyword evidence="5" id="KW-0813">Transport</keyword>
<feature type="transmembrane region" description="Helical" evidence="10">
    <location>
        <begin position="111"/>
        <end position="132"/>
    </location>
</feature>
<evidence type="ECO:0000256" key="6">
    <source>
        <dbReference type="ARBA" id="ARBA00022475"/>
    </source>
</evidence>
<accession>A0A5R8KF85</accession>
<keyword evidence="9 10" id="KW-0472">Membrane</keyword>
<dbReference type="InterPro" id="IPR006419">
    <property type="entry name" value="NMN_transpt_PnuC"/>
</dbReference>
<evidence type="ECO:0000256" key="7">
    <source>
        <dbReference type="ARBA" id="ARBA00022692"/>
    </source>
</evidence>
<dbReference type="EMBL" id="VAUV01000006">
    <property type="protein sequence ID" value="TLD70970.1"/>
    <property type="molecule type" value="Genomic_DNA"/>
</dbReference>
<evidence type="ECO:0000256" key="9">
    <source>
        <dbReference type="ARBA" id="ARBA00023136"/>
    </source>
</evidence>
<feature type="transmembrane region" description="Helical" evidence="10">
    <location>
        <begin position="27"/>
        <end position="45"/>
    </location>
</feature>
<dbReference type="PROSITE" id="PS51257">
    <property type="entry name" value="PROKAR_LIPOPROTEIN"/>
    <property type="match status" value="1"/>
</dbReference>
<evidence type="ECO:0000256" key="4">
    <source>
        <dbReference type="ARBA" id="ARBA00017522"/>
    </source>
</evidence>
<sequence length="186" mass="21177">MTSKLEIAANAVNAISILLAARNQVHTWWTGIIGCVLFAALFYQARLYADVTLQGFFIITCLIGWHHWKSGNHHPARAIRHVQPKTLLAPTAVGATAALAYGWLLHQFTNAYAPFLDSFVLAFSVIAQLLLVRRYYESWWGWLLVNSIAVPLFYSRGLHLTALLYLLFWINAITALIRWKKWMQPP</sequence>
<dbReference type="Pfam" id="PF04973">
    <property type="entry name" value="NMN_transporter"/>
    <property type="match status" value="1"/>
</dbReference>
<organism evidence="11 12">
    <name type="scientific">Phragmitibacter flavus</name>
    <dbReference type="NCBI Taxonomy" id="2576071"/>
    <lineage>
        <taxon>Bacteria</taxon>
        <taxon>Pseudomonadati</taxon>
        <taxon>Verrucomicrobiota</taxon>
        <taxon>Verrucomicrobiia</taxon>
        <taxon>Verrucomicrobiales</taxon>
        <taxon>Verrucomicrobiaceae</taxon>
        <taxon>Phragmitibacter</taxon>
    </lineage>
</organism>
<evidence type="ECO:0000256" key="8">
    <source>
        <dbReference type="ARBA" id="ARBA00022989"/>
    </source>
</evidence>
<dbReference type="NCBIfam" id="TIGR01528">
    <property type="entry name" value="NMN_trans_PnuC"/>
    <property type="match status" value="1"/>
</dbReference>
<comment type="function">
    <text evidence="1">Required for nicotinamide riboside transport across the inner membrane.</text>
</comment>
<evidence type="ECO:0000256" key="5">
    <source>
        <dbReference type="ARBA" id="ARBA00022448"/>
    </source>
</evidence>
<comment type="caution">
    <text evidence="11">The sequence shown here is derived from an EMBL/GenBank/DDBJ whole genome shotgun (WGS) entry which is preliminary data.</text>
</comment>
<keyword evidence="8 10" id="KW-1133">Transmembrane helix</keyword>
<feature type="transmembrane region" description="Helical" evidence="10">
    <location>
        <begin position="88"/>
        <end position="105"/>
    </location>
</feature>
<comment type="subcellular location">
    <subcellularLocation>
        <location evidence="2">Cell membrane</location>
        <topology evidence="2">Multi-pass membrane protein</topology>
    </subcellularLocation>
</comment>
<dbReference type="PANTHER" id="PTHR36122">
    <property type="entry name" value="NICOTINAMIDE RIBOSIDE TRANSPORTER PNUC"/>
    <property type="match status" value="1"/>
</dbReference>
<evidence type="ECO:0000256" key="1">
    <source>
        <dbReference type="ARBA" id="ARBA00002672"/>
    </source>
</evidence>
<evidence type="ECO:0000256" key="3">
    <source>
        <dbReference type="ARBA" id="ARBA00006669"/>
    </source>
</evidence>
<feature type="transmembrane region" description="Helical" evidence="10">
    <location>
        <begin position="139"/>
        <end position="156"/>
    </location>
</feature>
<evidence type="ECO:0000313" key="11">
    <source>
        <dbReference type="EMBL" id="TLD70970.1"/>
    </source>
</evidence>
<keyword evidence="12" id="KW-1185">Reference proteome</keyword>
<feature type="transmembrane region" description="Helical" evidence="10">
    <location>
        <begin position="162"/>
        <end position="179"/>
    </location>
</feature>